<name>A0ACC0TZ75_9AGAM</name>
<reference evidence="1" key="1">
    <citation type="submission" date="2021-03" db="EMBL/GenBank/DDBJ databases">
        <title>Evolutionary priming and transition to the ectomycorrhizal habit in an iconic lineage of mushroom-forming fungi: is preadaptation a requirement?</title>
        <authorList>
            <consortium name="DOE Joint Genome Institute"/>
            <person name="Looney B.P."/>
            <person name="Miyauchi S."/>
            <person name="Morin E."/>
            <person name="Drula E."/>
            <person name="Courty P.E."/>
            <person name="Chicoki N."/>
            <person name="Fauchery L."/>
            <person name="Kohler A."/>
            <person name="Kuo A."/>
            <person name="LaButti K."/>
            <person name="Pangilinan J."/>
            <person name="Lipzen A."/>
            <person name="Riley R."/>
            <person name="Andreopoulos W."/>
            <person name="He G."/>
            <person name="Johnson J."/>
            <person name="Barry K.W."/>
            <person name="Grigoriev I.V."/>
            <person name="Nagy L."/>
            <person name="Hibbett D."/>
            <person name="Henrissat B."/>
            <person name="Matheny P.B."/>
            <person name="Labbe J."/>
            <person name="Martin A.F."/>
        </authorList>
    </citation>
    <scope>NUCLEOTIDE SEQUENCE</scope>
    <source>
        <strain evidence="1">BPL698</strain>
    </source>
</reference>
<evidence type="ECO:0000313" key="1">
    <source>
        <dbReference type="EMBL" id="KAI9454207.1"/>
    </source>
</evidence>
<dbReference type="Proteomes" id="UP001207468">
    <property type="component" value="Unassembled WGS sequence"/>
</dbReference>
<organism evidence="1 2">
    <name type="scientific">Russula earlei</name>
    <dbReference type="NCBI Taxonomy" id="71964"/>
    <lineage>
        <taxon>Eukaryota</taxon>
        <taxon>Fungi</taxon>
        <taxon>Dikarya</taxon>
        <taxon>Basidiomycota</taxon>
        <taxon>Agaricomycotina</taxon>
        <taxon>Agaricomycetes</taxon>
        <taxon>Russulales</taxon>
        <taxon>Russulaceae</taxon>
        <taxon>Russula</taxon>
    </lineage>
</organism>
<dbReference type="EMBL" id="JAGFNK010000280">
    <property type="protein sequence ID" value="KAI9454207.1"/>
    <property type="molecule type" value="Genomic_DNA"/>
</dbReference>
<gene>
    <name evidence="1" type="ORF">F5148DRAFT_1230557</name>
</gene>
<proteinExistence type="predicted"/>
<sequence>MQPFAGPRRAILPASKSLARSWPAMMVFVWHEWRRASRRSEIEPMEWSIGSQRSVLKGKGTKVLGKQVLPEETQLFLHTYSIHLDECNFHTPEAFLSERWFSKGAPAGEHNMTAFIPFSYGPTICAGKNLALMENVSALAPAPAPSLEPAPALPPTPPYHQHHQPLPPSHPLAPQLRPPYCQPPPRLL</sequence>
<protein>
    <submittedName>
        <fullName evidence="1">Cytochrome P450</fullName>
    </submittedName>
</protein>
<keyword evidence="2" id="KW-1185">Reference proteome</keyword>
<comment type="caution">
    <text evidence="1">The sequence shown here is derived from an EMBL/GenBank/DDBJ whole genome shotgun (WGS) entry which is preliminary data.</text>
</comment>
<evidence type="ECO:0000313" key="2">
    <source>
        <dbReference type="Proteomes" id="UP001207468"/>
    </source>
</evidence>
<accession>A0ACC0TZ75</accession>